<keyword evidence="3 6" id="KW-0812">Transmembrane</keyword>
<dbReference type="PANTHER" id="PTHR47760:SF1">
    <property type="entry name" value="G-PROTEIN COUPLED RECEPTORS FAMILY 1 PROFILE DOMAIN-CONTAINING PROTEIN"/>
    <property type="match status" value="1"/>
</dbReference>
<sequence length="350" mass="40268">MISPRAGTCCALIPDEAPAFNLQDHESLRNNGTDINPDLQQLRWVVYEVVFPVLVTIGVLANLLNLLVLSRPPMKGAFYRYLNHLAISDLLYLTLNIPFCLKEFAQVSHQHSVSRASAIYYAYIGIPVVNFFLSMSEYIVVWLSYDRCLAVCNPQKFTAKQRLRVVRIRTVTTFFFTIFVYSLSPLRQTYHCEGSKCFVVDNAIIEKAWYKGYESIREVYSRFLPAIVITVYNAAIIVKLKHMKKARGGPDVITEARQERERRLICLLLAITVFFYISAFPSAIYKILMFSDKFHFIPYFRAVADMLEVSGHVFNFFLYFLFCSDYRKVLVSFMSNQQPNTFVSSSAGNL</sequence>
<keyword evidence="4 6" id="KW-1133">Transmembrane helix</keyword>
<keyword evidence="9" id="KW-1185">Reference proteome</keyword>
<dbReference type="GO" id="GO:0016020">
    <property type="term" value="C:membrane"/>
    <property type="evidence" value="ECO:0007669"/>
    <property type="project" value="UniProtKB-SubCell"/>
</dbReference>
<dbReference type="PRINTS" id="PR00237">
    <property type="entry name" value="GPCRRHODOPSN"/>
</dbReference>
<keyword evidence="5 6" id="KW-0472">Membrane</keyword>
<dbReference type="Proteomes" id="UP001381693">
    <property type="component" value="Unassembled WGS sequence"/>
</dbReference>
<dbReference type="AlphaFoldDB" id="A0AAN8XHH6"/>
<evidence type="ECO:0000256" key="3">
    <source>
        <dbReference type="ARBA" id="ARBA00022692"/>
    </source>
</evidence>
<reference evidence="8 9" key="1">
    <citation type="submission" date="2023-11" db="EMBL/GenBank/DDBJ databases">
        <title>Halocaridina rubra genome assembly.</title>
        <authorList>
            <person name="Smith C."/>
        </authorList>
    </citation>
    <scope>NUCLEOTIDE SEQUENCE [LARGE SCALE GENOMIC DNA]</scope>
    <source>
        <strain evidence="8">EP-1</strain>
        <tissue evidence="8">Whole</tissue>
    </source>
</reference>
<dbReference type="SUPFAM" id="SSF81321">
    <property type="entry name" value="Family A G protein-coupled receptor-like"/>
    <property type="match status" value="1"/>
</dbReference>
<protein>
    <recommendedName>
        <fullName evidence="7">G-protein coupled receptors family 1 profile domain-containing protein</fullName>
    </recommendedName>
</protein>
<feature type="transmembrane region" description="Helical" evidence="6">
    <location>
        <begin position="166"/>
        <end position="184"/>
    </location>
</feature>
<dbReference type="InterPro" id="IPR000276">
    <property type="entry name" value="GPCR_Rhodpsn"/>
</dbReference>
<accession>A0AAN8XHH6</accession>
<dbReference type="EMBL" id="JAXCGZ010004476">
    <property type="protein sequence ID" value="KAK7081738.1"/>
    <property type="molecule type" value="Genomic_DNA"/>
</dbReference>
<evidence type="ECO:0000256" key="5">
    <source>
        <dbReference type="ARBA" id="ARBA00023136"/>
    </source>
</evidence>
<dbReference type="PANTHER" id="PTHR47760">
    <property type="entry name" value="G-PROTEIN COUPLED RECEPTOR B0563.6-LIKE PROTEIN-RELATED"/>
    <property type="match status" value="1"/>
</dbReference>
<feature type="transmembrane region" description="Helical" evidence="6">
    <location>
        <begin position="49"/>
        <end position="69"/>
    </location>
</feature>
<organism evidence="8 9">
    <name type="scientific">Halocaridina rubra</name>
    <name type="common">Hawaiian red shrimp</name>
    <dbReference type="NCBI Taxonomy" id="373956"/>
    <lineage>
        <taxon>Eukaryota</taxon>
        <taxon>Metazoa</taxon>
        <taxon>Ecdysozoa</taxon>
        <taxon>Arthropoda</taxon>
        <taxon>Crustacea</taxon>
        <taxon>Multicrustacea</taxon>
        <taxon>Malacostraca</taxon>
        <taxon>Eumalacostraca</taxon>
        <taxon>Eucarida</taxon>
        <taxon>Decapoda</taxon>
        <taxon>Pleocyemata</taxon>
        <taxon>Caridea</taxon>
        <taxon>Atyoidea</taxon>
        <taxon>Atyidae</taxon>
        <taxon>Halocaridina</taxon>
    </lineage>
</organism>
<proteinExistence type="inferred from homology"/>
<comment type="caution">
    <text evidence="8">The sequence shown here is derived from an EMBL/GenBank/DDBJ whole genome shotgun (WGS) entry which is preliminary data.</text>
</comment>
<evidence type="ECO:0000313" key="8">
    <source>
        <dbReference type="EMBL" id="KAK7081738.1"/>
    </source>
</evidence>
<dbReference type="InterPro" id="IPR053093">
    <property type="entry name" value="GPCR-like"/>
</dbReference>
<feature type="transmembrane region" description="Helical" evidence="6">
    <location>
        <begin position="219"/>
        <end position="238"/>
    </location>
</feature>
<evidence type="ECO:0000256" key="1">
    <source>
        <dbReference type="ARBA" id="ARBA00004370"/>
    </source>
</evidence>
<evidence type="ECO:0000256" key="2">
    <source>
        <dbReference type="ARBA" id="ARBA00010663"/>
    </source>
</evidence>
<evidence type="ECO:0000256" key="4">
    <source>
        <dbReference type="ARBA" id="ARBA00022989"/>
    </source>
</evidence>
<feature type="transmembrane region" description="Helical" evidence="6">
    <location>
        <begin position="264"/>
        <end position="287"/>
    </location>
</feature>
<dbReference type="Gene3D" id="1.20.1070.10">
    <property type="entry name" value="Rhodopsin 7-helix transmembrane proteins"/>
    <property type="match status" value="1"/>
</dbReference>
<evidence type="ECO:0000259" key="7">
    <source>
        <dbReference type="PROSITE" id="PS50262"/>
    </source>
</evidence>
<dbReference type="PROSITE" id="PS50262">
    <property type="entry name" value="G_PROTEIN_RECEP_F1_2"/>
    <property type="match status" value="1"/>
</dbReference>
<dbReference type="Pfam" id="PF00001">
    <property type="entry name" value="7tm_1"/>
    <property type="match status" value="1"/>
</dbReference>
<gene>
    <name evidence="8" type="ORF">SK128_027524</name>
</gene>
<feature type="transmembrane region" description="Helical" evidence="6">
    <location>
        <begin position="119"/>
        <end position="145"/>
    </location>
</feature>
<feature type="transmembrane region" description="Helical" evidence="6">
    <location>
        <begin position="299"/>
        <end position="322"/>
    </location>
</feature>
<comment type="subcellular location">
    <subcellularLocation>
        <location evidence="1">Membrane</location>
    </subcellularLocation>
</comment>
<evidence type="ECO:0000313" key="9">
    <source>
        <dbReference type="Proteomes" id="UP001381693"/>
    </source>
</evidence>
<name>A0AAN8XHH6_HALRR</name>
<feature type="domain" description="G-protein coupled receptors family 1 profile" evidence="7">
    <location>
        <begin position="61"/>
        <end position="319"/>
    </location>
</feature>
<comment type="similarity">
    <text evidence="2">Belongs to the G-protein coupled receptor 1 family.</text>
</comment>
<dbReference type="GO" id="GO:0004930">
    <property type="term" value="F:G protein-coupled receptor activity"/>
    <property type="evidence" value="ECO:0007669"/>
    <property type="project" value="InterPro"/>
</dbReference>
<evidence type="ECO:0000256" key="6">
    <source>
        <dbReference type="SAM" id="Phobius"/>
    </source>
</evidence>
<dbReference type="InterPro" id="IPR017452">
    <property type="entry name" value="GPCR_Rhodpsn_7TM"/>
</dbReference>